<accession>A0ABP8H4L9</accession>
<dbReference type="SUPFAM" id="SSF53383">
    <property type="entry name" value="PLP-dependent transferases"/>
    <property type="match status" value="2"/>
</dbReference>
<evidence type="ECO:0000256" key="2">
    <source>
        <dbReference type="ARBA" id="ARBA00009533"/>
    </source>
</evidence>
<proteinExistence type="inferred from homology"/>
<sequence>MSTPPLSSGPEGPHALRPLLEIVLDALETGTRARGGPLPAGGPDAVAARMREAVGEVLPAQGDPHALRTLVHAVTEGAADPAHPLCTAHLHCPPLALATAADLAASALNPSLDSWDQGPGASELEALVTKALASEIYGAGKPDGTGAPHPHRELRTGGELCTGGEPCTDSEPCTGGELRPPRELRSADARPGAGEPGRAGASSVAGEFHAGGELRSGGAWVGVGESGGTGAPPRAGGVGGAGELRSGGAWVGAGESGGTGAPRSATAPRPPEPPGSLITTGGTESNQLALLLAREACGGAVRLVCGANAHHSLARAAWLLGLPEPVRVPTPAGTLDPGALDETLTRLPGPLLVAATAGTTDAGLIDPLPEIAARCAAHGARLHIDAAYGGGLLFSDRHRARLTGLDTADTITLDLHKLGWQPVATGLLAVKDTRDLTALGQRADYLNADDDTDAGLPDLLGRSLRTTRRPDVLKLAVTLKTLGRSGLGALVDQVCATAREFAALVDGHPGFDLYAHPVISTVLFRPAGAADHTVAAVRRALLTDGRAVLGRARPDGRLWLKATLLNPTTGPDDLTALLHLVAAGHATLVEGHTPR</sequence>
<dbReference type="PANTHER" id="PTHR45677">
    <property type="entry name" value="GLUTAMATE DECARBOXYLASE-RELATED"/>
    <property type="match status" value="1"/>
</dbReference>
<evidence type="ECO:0008006" key="10">
    <source>
        <dbReference type="Google" id="ProtNLM"/>
    </source>
</evidence>
<dbReference type="InterPro" id="IPR015422">
    <property type="entry name" value="PyrdxlP-dep_Trfase_small"/>
</dbReference>
<gene>
    <name evidence="8" type="ORF">GCM10023086_65800</name>
</gene>
<keyword evidence="5 6" id="KW-0456">Lyase</keyword>
<dbReference type="EMBL" id="BAABET010000012">
    <property type="protein sequence ID" value="GAA4334116.1"/>
    <property type="molecule type" value="Genomic_DNA"/>
</dbReference>
<dbReference type="InterPro" id="IPR002129">
    <property type="entry name" value="PyrdxlP-dep_de-COase"/>
</dbReference>
<dbReference type="PANTHER" id="PTHR45677:SF8">
    <property type="entry name" value="CYSTEINE SULFINIC ACID DECARBOXYLASE"/>
    <property type="match status" value="1"/>
</dbReference>
<evidence type="ECO:0000256" key="1">
    <source>
        <dbReference type="ARBA" id="ARBA00001933"/>
    </source>
</evidence>
<comment type="caution">
    <text evidence="8">The sequence shown here is derived from an EMBL/GenBank/DDBJ whole genome shotgun (WGS) entry which is preliminary data.</text>
</comment>
<dbReference type="Gene3D" id="3.40.640.10">
    <property type="entry name" value="Type I PLP-dependent aspartate aminotransferase-like (Major domain)"/>
    <property type="match status" value="1"/>
</dbReference>
<keyword evidence="3" id="KW-0210">Decarboxylase</keyword>
<evidence type="ECO:0000256" key="5">
    <source>
        <dbReference type="ARBA" id="ARBA00023239"/>
    </source>
</evidence>
<protein>
    <recommendedName>
        <fullName evidence="10">Aminotransferase class V-fold PLP-dependent enzyme</fullName>
    </recommendedName>
</protein>
<feature type="compositionally biased region" description="Basic and acidic residues" evidence="7">
    <location>
        <begin position="179"/>
        <end position="188"/>
    </location>
</feature>
<feature type="region of interest" description="Disordered" evidence="7">
    <location>
        <begin position="219"/>
        <end position="275"/>
    </location>
</feature>
<evidence type="ECO:0000256" key="7">
    <source>
        <dbReference type="SAM" id="MobiDB-lite"/>
    </source>
</evidence>
<dbReference type="InterPro" id="IPR015421">
    <property type="entry name" value="PyrdxlP-dep_Trfase_major"/>
</dbReference>
<feature type="compositionally biased region" description="Gly residues" evidence="7">
    <location>
        <begin position="249"/>
        <end position="260"/>
    </location>
</feature>
<evidence type="ECO:0000256" key="6">
    <source>
        <dbReference type="RuleBase" id="RU000382"/>
    </source>
</evidence>
<comment type="cofactor">
    <cofactor evidence="1 6">
        <name>pyridoxal 5'-phosphate</name>
        <dbReference type="ChEBI" id="CHEBI:597326"/>
    </cofactor>
</comment>
<feature type="compositionally biased region" description="Low complexity" evidence="7">
    <location>
        <begin position="189"/>
        <end position="201"/>
    </location>
</feature>
<name>A0ABP8H4L9_9ACTN</name>
<evidence type="ECO:0000256" key="3">
    <source>
        <dbReference type="ARBA" id="ARBA00022793"/>
    </source>
</evidence>
<dbReference type="Proteomes" id="UP001501115">
    <property type="component" value="Unassembled WGS sequence"/>
</dbReference>
<evidence type="ECO:0000256" key="4">
    <source>
        <dbReference type="ARBA" id="ARBA00022898"/>
    </source>
</evidence>
<keyword evidence="4 6" id="KW-0663">Pyridoxal phosphate</keyword>
<keyword evidence="9" id="KW-1185">Reference proteome</keyword>
<dbReference type="InterPro" id="IPR015424">
    <property type="entry name" value="PyrdxlP-dep_Trfase"/>
</dbReference>
<dbReference type="Gene3D" id="3.90.1150.10">
    <property type="entry name" value="Aspartate Aminotransferase, domain 1"/>
    <property type="match status" value="1"/>
</dbReference>
<organism evidence="8 9">
    <name type="scientific">Streptomyces venetus</name>
    <dbReference type="NCBI Taxonomy" id="1701086"/>
    <lineage>
        <taxon>Bacteria</taxon>
        <taxon>Bacillati</taxon>
        <taxon>Actinomycetota</taxon>
        <taxon>Actinomycetes</taxon>
        <taxon>Kitasatosporales</taxon>
        <taxon>Streptomycetaceae</taxon>
        <taxon>Streptomyces</taxon>
    </lineage>
</organism>
<feature type="region of interest" description="Disordered" evidence="7">
    <location>
        <begin position="139"/>
        <end position="204"/>
    </location>
</feature>
<feature type="compositionally biased region" description="Gly residues" evidence="7">
    <location>
        <begin position="219"/>
        <end position="242"/>
    </location>
</feature>
<reference evidence="9" key="1">
    <citation type="journal article" date="2019" name="Int. J. Syst. Evol. Microbiol.">
        <title>The Global Catalogue of Microorganisms (GCM) 10K type strain sequencing project: providing services to taxonomists for standard genome sequencing and annotation.</title>
        <authorList>
            <consortium name="The Broad Institute Genomics Platform"/>
            <consortium name="The Broad Institute Genome Sequencing Center for Infectious Disease"/>
            <person name="Wu L."/>
            <person name="Ma J."/>
        </authorList>
    </citation>
    <scope>NUCLEOTIDE SEQUENCE [LARGE SCALE GENOMIC DNA]</scope>
    <source>
        <strain evidence="9">JCM 31290</strain>
    </source>
</reference>
<dbReference type="Pfam" id="PF00282">
    <property type="entry name" value="Pyridoxal_deC"/>
    <property type="match status" value="1"/>
</dbReference>
<evidence type="ECO:0000313" key="8">
    <source>
        <dbReference type="EMBL" id="GAA4334116.1"/>
    </source>
</evidence>
<comment type="similarity">
    <text evidence="2 6">Belongs to the group II decarboxylase family.</text>
</comment>
<evidence type="ECO:0000313" key="9">
    <source>
        <dbReference type="Proteomes" id="UP001501115"/>
    </source>
</evidence>